<evidence type="ECO:0000313" key="1">
    <source>
        <dbReference type="EMBL" id="MBB4883410.1"/>
    </source>
</evidence>
<protein>
    <submittedName>
        <fullName evidence="1">Putative nucleotidyltransferase</fullName>
    </submittedName>
</protein>
<dbReference type="Proteomes" id="UP000560081">
    <property type="component" value="Unassembled WGS sequence"/>
</dbReference>
<comment type="caution">
    <text evidence="1">The sequence shown here is derived from an EMBL/GenBank/DDBJ whole genome shotgun (WGS) entry which is preliminary data.</text>
</comment>
<name>A0A7W7L4A5_9MICC</name>
<dbReference type="Pfam" id="PF08843">
    <property type="entry name" value="AbiEii"/>
    <property type="match status" value="1"/>
</dbReference>
<dbReference type="RefSeq" id="WP_229667230.1">
    <property type="nucleotide sequence ID" value="NZ_BMLA01000002.1"/>
</dbReference>
<organism evidence="1 2">
    <name type="scientific">Micrococcus flavus</name>
    <dbReference type="NCBI Taxonomy" id="384602"/>
    <lineage>
        <taxon>Bacteria</taxon>
        <taxon>Bacillati</taxon>
        <taxon>Actinomycetota</taxon>
        <taxon>Actinomycetes</taxon>
        <taxon>Micrococcales</taxon>
        <taxon>Micrococcaceae</taxon>
        <taxon>Micrococcus</taxon>
    </lineage>
</organism>
<reference evidence="1 2" key="1">
    <citation type="submission" date="2020-08" db="EMBL/GenBank/DDBJ databases">
        <title>Sequencing the genomes of 1000 actinobacteria strains.</title>
        <authorList>
            <person name="Klenk H.-P."/>
        </authorList>
    </citation>
    <scope>NUCLEOTIDE SEQUENCE [LARGE SCALE GENOMIC DNA]</scope>
    <source>
        <strain evidence="1 2">DSM 19079</strain>
    </source>
</reference>
<keyword evidence="2" id="KW-1185">Reference proteome</keyword>
<dbReference type="GO" id="GO:0016740">
    <property type="term" value="F:transferase activity"/>
    <property type="evidence" value="ECO:0007669"/>
    <property type="project" value="UniProtKB-KW"/>
</dbReference>
<evidence type="ECO:0000313" key="2">
    <source>
        <dbReference type="Proteomes" id="UP000560081"/>
    </source>
</evidence>
<dbReference type="InterPro" id="IPR014942">
    <property type="entry name" value="AbiEii"/>
</dbReference>
<dbReference type="AlphaFoldDB" id="A0A7W7L4A5"/>
<dbReference type="EMBL" id="JACHMC010000001">
    <property type="protein sequence ID" value="MBB4883410.1"/>
    <property type="molecule type" value="Genomic_DNA"/>
</dbReference>
<keyword evidence="1" id="KW-0808">Transferase</keyword>
<sequence>MDDPFADIASVLHTVSHRVGSEIMVIGAHARDAVLAQLGAQPGRQTEDVDVVVGIPAGTSYRAVVQALGTPVNEKGYTFTVEGMPVDVLPSIDVPEEAARFSPARDIVLDVRGQAEAYASAMQVEVAHDCVVRVPTAEALALLKVIAWNVRRGQTSKDAKDLRALLDAIVERRLESDALWESDTLARFDHDPDAAAWWIVGSGAIAGLPVAARVCAQIIAESGEALLHDMGLSGPLRVWDLRLAALRLGLEGR</sequence>
<proteinExistence type="predicted"/>
<accession>A0A7W7L4A5</accession>
<gene>
    <name evidence="1" type="ORF">BJ976_001761</name>
</gene>